<evidence type="ECO:0000256" key="6">
    <source>
        <dbReference type="ARBA" id="ARBA00023004"/>
    </source>
</evidence>
<evidence type="ECO:0000259" key="8">
    <source>
        <dbReference type="Pfam" id="PF03918"/>
    </source>
</evidence>
<dbReference type="EMBL" id="RJVI01000001">
    <property type="protein sequence ID" value="ROR34388.1"/>
    <property type="molecule type" value="Genomic_DNA"/>
</dbReference>
<gene>
    <name evidence="9" type="ORF">EDC57_0284</name>
</gene>
<dbReference type="Pfam" id="PF03918">
    <property type="entry name" value="CcmH"/>
    <property type="match status" value="1"/>
</dbReference>
<keyword evidence="2 7" id="KW-0349">Heme</keyword>
<dbReference type="PANTHER" id="PTHR47870">
    <property type="entry name" value="CYTOCHROME C-TYPE BIOGENESIS PROTEIN CCMH"/>
    <property type="match status" value="1"/>
</dbReference>
<keyword evidence="7" id="KW-0812">Transmembrane</keyword>
<protein>
    <recommendedName>
        <fullName evidence="7">Cytochrome c-type biogenesis protein</fullName>
    </recommendedName>
</protein>
<feature type="domain" description="CcmH/CycL/Ccl2/NrfF N-terminal" evidence="8">
    <location>
        <begin position="16"/>
        <end position="156"/>
    </location>
</feature>
<keyword evidence="5" id="KW-0201">Cytochrome c-type biogenesis</keyword>
<accession>A0A3N1Y780</accession>
<reference evidence="9 10" key="1">
    <citation type="submission" date="2018-11" db="EMBL/GenBank/DDBJ databases">
        <title>Genomic Encyclopedia of Type Strains, Phase IV (KMG-IV): sequencing the most valuable type-strain genomes for metagenomic binning, comparative biology and taxonomic classification.</title>
        <authorList>
            <person name="Goeker M."/>
        </authorList>
    </citation>
    <scope>NUCLEOTIDE SEQUENCE [LARGE SCALE GENOMIC DNA]</scope>
    <source>
        <strain evidence="9 10">DSM 100275</strain>
    </source>
</reference>
<evidence type="ECO:0000313" key="10">
    <source>
        <dbReference type="Proteomes" id="UP000276634"/>
    </source>
</evidence>
<dbReference type="GO" id="GO:0046872">
    <property type="term" value="F:metal ion binding"/>
    <property type="evidence" value="ECO:0007669"/>
    <property type="project" value="UniProtKB-KW"/>
</dbReference>
<keyword evidence="7" id="KW-1133">Transmembrane helix</keyword>
<dbReference type="RefSeq" id="WP_123399514.1">
    <property type="nucleotide sequence ID" value="NZ_RJVI01000001.1"/>
</dbReference>
<dbReference type="Proteomes" id="UP000276634">
    <property type="component" value="Unassembled WGS sequence"/>
</dbReference>
<dbReference type="GO" id="GO:0005886">
    <property type="term" value="C:plasma membrane"/>
    <property type="evidence" value="ECO:0007669"/>
    <property type="project" value="TreeGrafter"/>
</dbReference>
<dbReference type="AlphaFoldDB" id="A0A3N1Y780"/>
<organism evidence="9 10">
    <name type="scientific">Inmirania thermothiophila</name>
    <dbReference type="NCBI Taxonomy" id="1750597"/>
    <lineage>
        <taxon>Bacteria</taxon>
        <taxon>Pseudomonadati</taxon>
        <taxon>Pseudomonadota</taxon>
        <taxon>Gammaproteobacteria</taxon>
        <taxon>Chromatiales</taxon>
        <taxon>Ectothiorhodospiraceae</taxon>
        <taxon>Inmirania</taxon>
    </lineage>
</organism>
<sequence length="165" mass="18020">MNGLRGLVLGAVAGLVLAVPLAGTSAPARDLYPFDDPVLAERFWRLARSLRCLVCQNQSVAESGADLARDIRAEIYKQLRAGATDRQIVDWMLARYGEFVLLRPPLRPGTVALWAAPAVLALVGVVLLLRLTRASRKAVEVPELSPRERELVERLLGAAQGEERS</sequence>
<dbReference type="GO" id="GO:0017004">
    <property type="term" value="P:cytochrome complex assembly"/>
    <property type="evidence" value="ECO:0007669"/>
    <property type="project" value="UniProtKB-KW"/>
</dbReference>
<evidence type="ECO:0000256" key="3">
    <source>
        <dbReference type="ARBA" id="ARBA00022723"/>
    </source>
</evidence>
<proteinExistence type="inferred from homology"/>
<name>A0A3N1Y780_9GAMM</name>
<dbReference type="InterPro" id="IPR051263">
    <property type="entry name" value="C-type_cytochrome_biogenesis"/>
</dbReference>
<keyword evidence="6 7" id="KW-0408">Iron</keyword>
<dbReference type="OrthoDB" id="9804975at2"/>
<dbReference type="FunFam" id="1.10.8.640:FF:000001">
    <property type="entry name" value="Cytochrome c-type biogenesis protein"/>
    <property type="match status" value="1"/>
</dbReference>
<comment type="similarity">
    <text evidence="1 7">Belongs to the CcmH/CycL/Ccl2/NrfF family.</text>
</comment>
<dbReference type="PANTHER" id="PTHR47870:SF1">
    <property type="entry name" value="CYTOCHROME C-TYPE BIOGENESIS PROTEIN CCMH"/>
    <property type="match status" value="1"/>
</dbReference>
<dbReference type="Gene3D" id="1.10.8.640">
    <property type="entry name" value="Cytochrome C biogenesis protein"/>
    <property type="match status" value="1"/>
</dbReference>
<keyword evidence="3 7" id="KW-0479">Metal-binding</keyword>
<dbReference type="InterPro" id="IPR005616">
    <property type="entry name" value="CcmH/CycL/Ccl2/NrfF_N"/>
</dbReference>
<evidence type="ECO:0000313" key="9">
    <source>
        <dbReference type="EMBL" id="ROR34388.1"/>
    </source>
</evidence>
<evidence type="ECO:0000256" key="4">
    <source>
        <dbReference type="ARBA" id="ARBA00022729"/>
    </source>
</evidence>
<dbReference type="CDD" id="cd16378">
    <property type="entry name" value="CcmH_N"/>
    <property type="match status" value="1"/>
</dbReference>
<evidence type="ECO:0000256" key="5">
    <source>
        <dbReference type="ARBA" id="ARBA00022748"/>
    </source>
</evidence>
<comment type="function">
    <text evidence="7">Possible subunit of a heme lyase.</text>
</comment>
<evidence type="ECO:0000256" key="7">
    <source>
        <dbReference type="RuleBase" id="RU364112"/>
    </source>
</evidence>
<comment type="caution">
    <text evidence="9">The sequence shown here is derived from an EMBL/GenBank/DDBJ whole genome shotgun (WGS) entry which is preliminary data.</text>
</comment>
<dbReference type="InterPro" id="IPR038297">
    <property type="entry name" value="CcmH/CycL/NrfF/Ccl2_sf"/>
</dbReference>
<keyword evidence="10" id="KW-1185">Reference proteome</keyword>
<keyword evidence="7" id="KW-0472">Membrane</keyword>
<evidence type="ECO:0000256" key="1">
    <source>
        <dbReference type="ARBA" id="ARBA00010342"/>
    </source>
</evidence>
<evidence type="ECO:0000256" key="2">
    <source>
        <dbReference type="ARBA" id="ARBA00022617"/>
    </source>
</evidence>
<feature type="transmembrane region" description="Helical" evidence="7">
    <location>
        <begin position="111"/>
        <end position="129"/>
    </location>
</feature>
<keyword evidence="4 7" id="KW-0732">Signal</keyword>